<keyword evidence="5" id="KW-1185">Reference proteome</keyword>
<dbReference type="InterPro" id="IPR003731">
    <property type="entry name" value="Di-Nase_FeMo-co_biosynth"/>
</dbReference>
<sequence>MRIAVTSQNFRTITGHAGKSRRFLILEADGVTAPVEIDRLDLPMDLSLHDYHGDDHPLFELQLDAIVTQGAGQGFIQRLSRHGIRVHTTSATDPVEAVNAIATGKALPVAAPHEHDHEPGRPRISLSTDTH</sequence>
<dbReference type="InterPro" id="IPR036105">
    <property type="entry name" value="DiNase_FeMo-co_biosyn_sf"/>
</dbReference>
<dbReference type="EMBL" id="CP003154">
    <property type="protein sequence ID" value="AFL72328.1"/>
    <property type="molecule type" value="Genomic_DNA"/>
</dbReference>
<evidence type="ECO:0000313" key="4">
    <source>
        <dbReference type="EMBL" id="AFL72328.1"/>
    </source>
</evidence>
<name>I3Y5R0_THIV6</name>
<proteinExistence type="predicted"/>
<protein>
    <recommendedName>
        <fullName evidence="3">Dinitrogenase iron-molybdenum cofactor biosynthesis domain-containing protein</fullName>
    </recommendedName>
</protein>
<dbReference type="Gene3D" id="3.30.420.130">
    <property type="entry name" value="Dinitrogenase iron-molybdenum cofactor biosynthesis domain"/>
    <property type="match status" value="1"/>
</dbReference>
<feature type="compositionally biased region" description="Basic and acidic residues" evidence="2">
    <location>
        <begin position="112"/>
        <end position="121"/>
    </location>
</feature>
<dbReference type="Pfam" id="PF02579">
    <property type="entry name" value="Nitro_FeMo-Co"/>
    <property type="match status" value="1"/>
</dbReference>
<organism evidence="4 5">
    <name type="scientific">Thiocystis violascens (strain ATCC 17096 / DSM 198 / 6111)</name>
    <name type="common">Chromatium violascens</name>
    <dbReference type="NCBI Taxonomy" id="765911"/>
    <lineage>
        <taxon>Bacteria</taxon>
        <taxon>Pseudomonadati</taxon>
        <taxon>Pseudomonadota</taxon>
        <taxon>Gammaproteobacteria</taxon>
        <taxon>Chromatiales</taxon>
        <taxon>Chromatiaceae</taxon>
        <taxon>Thiocystis</taxon>
    </lineage>
</organism>
<evidence type="ECO:0000256" key="1">
    <source>
        <dbReference type="ARBA" id="ARBA00023231"/>
    </source>
</evidence>
<dbReference type="Proteomes" id="UP000006062">
    <property type="component" value="Chromosome"/>
</dbReference>
<reference evidence="4 5" key="1">
    <citation type="submission" date="2012-06" db="EMBL/GenBank/DDBJ databases">
        <title>Complete sequence of Thiocystis violascens DSM 198.</title>
        <authorList>
            <consortium name="US DOE Joint Genome Institute"/>
            <person name="Lucas S."/>
            <person name="Han J."/>
            <person name="Lapidus A."/>
            <person name="Cheng J.-F."/>
            <person name="Goodwin L."/>
            <person name="Pitluck S."/>
            <person name="Peters L."/>
            <person name="Ovchinnikova G."/>
            <person name="Teshima H."/>
            <person name="Detter J.C."/>
            <person name="Han C."/>
            <person name="Tapia R."/>
            <person name="Land M."/>
            <person name="Hauser L."/>
            <person name="Kyrpides N."/>
            <person name="Ivanova N."/>
            <person name="Pagani I."/>
            <person name="Vogl K."/>
            <person name="Liu Z."/>
            <person name="Frigaard N.-U."/>
            <person name="Bryant D."/>
            <person name="Woyke T."/>
        </authorList>
    </citation>
    <scope>NUCLEOTIDE SEQUENCE [LARGE SCALE GENOMIC DNA]</scope>
    <source>
        <strain evidence="5">ATCC 17096 / DSM 198 / 6111</strain>
    </source>
</reference>
<feature type="region of interest" description="Disordered" evidence="2">
    <location>
        <begin position="109"/>
        <end position="131"/>
    </location>
</feature>
<dbReference type="RefSeq" id="WP_014776836.1">
    <property type="nucleotide sequence ID" value="NC_018012.1"/>
</dbReference>
<dbReference type="HOGENOM" id="CLU_104194_4_1_6"/>
<dbReference type="STRING" id="765911.Thivi_0259"/>
<dbReference type="OrthoDB" id="9797941at2"/>
<keyword evidence="1" id="KW-0535">Nitrogen fixation</keyword>
<gene>
    <name evidence="4" type="ordered locus">Thivi_0259</name>
</gene>
<dbReference type="eggNOG" id="COG1433">
    <property type="taxonomic scope" value="Bacteria"/>
</dbReference>
<dbReference type="AlphaFoldDB" id="I3Y5R0"/>
<feature type="domain" description="Dinitrogenase iron-molybdenum cofactor biosynthesis" evidence="3">
    <location>
        <begin position="12"/>
        <end position="100"/>
    </location>
</feature>
<accession>I3Y5R0</accession>
<dbReference type="SUPFAM" id="SSF53146">
    <property type="entry name" value="Nitrogenase accessory factor-like"/>
    <property type="match status" value="1"/>
</dbReference>
<evidence type="ECO:0000313" key="5">
    <source>
        <dbReference type="Proteomes" id="UP000006062"/>
    </source>
</evidence>
<dbReference type="KEGG" id="tvi:Thivi_0259"/>
<evidence type="ECO:0000259" key="3">
    <source>
        <dbReference type="Pfam" id="PF02579"/>
    </source>
</evidence>
<evidence type="ECO:0000256" key="2">
    <source>
        <dbReference type="SAM" id="MobiDB-lite"/>
    </source>
</evidence>